<evidence type="ECO:0000256" key="1">
    <source>
        <dbReference type="SAM" id="Phobius"/>
    </source>
</evidence>
<evidence type="ECO:0000313" key="4">
    <source>
        <dbReference type="Proteomes" id="UP000186806"/>
    </source>
</evidence>
<sequence length="147" mass="16141">MIMKDLIVSIIIATAGFVVFMAATPLSEDSAGLSSNPALFPQLISLILVALGIILFVQSILSKERTKILVSGGTQLKVFCVFLLLILYYITLIYIGYLAATIAFLFIMMTFLGSPKLKASMYSLIISLTLYTVFHVLFKVPLPTGYF</sequence>
<dbReference type="InterPro" id="IPR009936">
    <property type="entry name" value="DUF1468"/>
</dbReference>
<proteinExistence type="predicted"/>
<feature type="transmembrane region" description="Helical" evidence="1">
    <location>
        <begin position="7"/>
        <end position="27"/>
    </location>
</feature>
<keyword evidence="4" id="KW-1185">Reference proteome</keyword>
<comment type="caution">
    <text evidence="3">The sequence shown here is derived from an EMBL/GenBank/DDBJ whole genome shotgun (WGS) entry which is preliminary data.</text>
</comment>
<gene>
    <name evidence="3" type="ORF">BTW10_02620</name>
</gene>
<dbReference type="Proteomes" id="UP000186806">
    <property type="component" value="Unassembled WGS sequence"/>
</dbReference>
<feature type="transmembrane region" description="Helical" evidence="1">
    <location>
        <begin position="39"/>
        <end position="61"/>
    </location>
</feature>
<feature type="transmembrane region" description="Helical" evidence="1">
    <location>
        <begin position="119"/>
        <end position="138"/>
    </location>
</feature>
<keyword evidence="1" id="KW-1133">Transmembrane helix</keyword>
<evidence type="ECO:0000313" key="3">
    <source>
        <dbReference type="EMBL" id="OLO12385.1"/>
    </source>
</evidence>
<organism evidence="3 4">
    <name type="scientific">Chromohalobacter japonicus</name>
    <dbReference type="NCBI Taxonomy" id="223900"/>
    <lineage>
        <taxon>Bacteria</taxon>
        <taxon>Pseudomonadati</taxon>
        <taxon>Pseudomonadota</taxon>
        <taxon>Gammaproteobacteria</taxon>
        <taxon>Oceanospirillales</taxon>
        <taxon>Halomonadaceae</taxon>
        <taxon>Chromohalobacter</taxon>
    </lineage>
</organism>
<keyword evidence="1" id="KW-0472">Membrane</keyword>
<dbReference type="EMBL" id="MSDQ01000006">
    <property type="protein sequence ID" value="OLO12385.1"/>
    <property type="molecule type" value="Genomic_DNA"/>
</dbReference>
<protein>
    <recommendedName>
        <fullName evidence="2">DUF1468 domain-containing protein</fullName>
    </recommendedName>
</protein>
<feature type="domain" description="DUF1468" evidence="2">
    <location>
        <begin position="8"/>
        <end position="143"/>
    </location>
</feature>
<name>A0A1Q8TFC1_9GAMM</name>
<dbReference type="Pfam" id="PF07331">
    <property type="entry name" value="TctB"/>
    <property type="match status" value="1"/>
</dbReference>
<dbReference type="AlphaFoldDB" id="A0A1Q8TFC1"/>
<accession>A0A1Q8TFC1</accession>
<evidence type="ECO:0000259" key="2">
    <source>
        <dbReference type="Pfam" id="PF07331"/>
    </source>
</evidence>
<keyword evidence="1" id="KW-0812">Transmembrane</keyword>
<reference evidence="3 4" key="1">
    <citation type="submission" date="2016-12" db="EMBL/GenBank/DDBJ databases">
        <title>Draft genome sequences of strains Salinicola socius SMB35, Salinicola sp. MH3R3-1 and Chromohalobacter sp. SMB17 from the Verkhnekamsk potash mining region of Russia.</title>
        <authorList>
            <person name="Mavrodi D.V."/>
            <person name="Olsson B.E."/>
            <person name="Korsakova E.S."/>
            <person name="Pyankova A."/>
            <person name="Mavrodi O.V."/>
            <person name="Plotnikova E.G."/>
        </authorList>
    </citation>
    <scope>NUCLEOTIDE SEQUENCE [LARGE SCALE GENOMIC DNA]</scope>
    <source>
        <strain evidence="3 4">SMB17</strain>
    </source>
</reference>